<evidence type="ECO:0000256" key="3">
    <source>
        <dbReference type="ARBA" id="ARBA00023125"/>
    </source>
</evidence>
<reference evidence="5 6" key="1">
    <citation type="submission" date="2019-08" db="EMBL/GenBank/DDBJ databases">
        <authorList>
            <person name="Seo M.-J."/>
        </authorList>
    </citation>
    <scope>NUCLEOTIDE SEQUENCE [LARGE SCALE GENOMIC DNA]</scope>
    <source>
        <strain evidence="5 6">KIGAM108</strain>
    </source>
</reference>
<dbReference type="Gene3D" id="1.10.287.1120">
    <property type="entry name" value="Bipartite methylase S protein"/>
    <property type="match status" value="1"/>
</dbReference>
<comment type="similarity">
    <text evidence="1">Belongs to the type-I restriction system S methylase family.</text>
</comment>
<organism evidence="5 6">
    <name type="scientific">Hymenobacter lutimineralis</name>
    <dbReference type="NCBI Taxonomy" id="2606448"/>
    <lineage>
        <taxon>Bacteria</taxon>
        <taxon>Pseudomonadati</taxon>
        <taxon>Bacteroidota</taxon>
        <taxon>Cytophagia</taxon>
        <taxon>Cytophagales</taxon>
        <taxon>Hymenobacteraceae</taxon>
        <taxon>Hymenobacter</taxon>
    </lineage>
</organism>
<dbReference type="Proteomes" id="UP000322791">
    <property type="component" value="Unassembled WGS sequence"/>
</dbReference>
<evidence type="ECO:0000256" key="2">
    <source>
        <dbReference type="ARBA" id="ARBA00022747"/>
    </source>
</evidence>
<dbReference type="InterPro" id="IPR044946">
    <property type="entry name" value="Restrct_endonuc_typeI_TRD_sf"/>
</dbReference>
<dbReference type="SUPFAM" id="SSF116734">
    <property type="entry name" value="DNA methylase specificity domain"/>
    <property type="match status" value="1"/>
</dbReference>
<dbReference type="Pfam" id="PF01420">
    <property type="entry name" value="Methylase_S"/>
    <property type="match status" value="1"/>
</dbReference>
<sequence length="190" mass="21407">MRFPEFLDADEWDIKPLGEVAKNLDNRRVPITGSVRVRGNVPYYGASGIIDYVQDFIFDEELLCISEDGANLVARTYPIAFSITGKTWVNNHAHVIRFEKRFTQVMVENYLNAISLEDFLTGMAQPKLNRAKLDIIPIPLPKPDEQQKIADILSAIDDRINAQGQKIEALKLHKKGLMQGLFPALLEAAV</sequence>
<name>A0A5D6UR20_9BACT</name>
<gene>
    <name evidence="5" type="ORF">FY528_19345</name>
</gene>
<dbReference type="AlphaFoldDB" id="A0A5D6UR20"/>
<protein>
    <recommendedName>
        <fullName evidence="4">Type I restriction modification DNA specificity domain-containing protein</fullName>
    </recommendedName>
</protein>
<dbReference type="GO" id="GO:0009307">
    <property type="term" value="P:DNA restriction-modification system"/>
    <property type="evidence" value="ECO:0007669"/>
    <property type="project" value="UniProtKB-KW"/>
</dbReference>
<accession>A0A5D6UR20</accession>
<evidence type="ECO:0000259" key="4">
    <source>
        <dbReference type="Pfam" id="PF01420"/>
    </source>
</evidence>
<proteinExistence type="inferred from homology"/>
<comment type="caution">
    <text evidence="5">The sequence shown here is derived from an EMBL/GenBank/DDBJ whole genome shotgun (WGS) entry which is preliminary data.</text>
</comment>
<evidence type="ECO:0000313" key="5">
    <source>
        <dbReference type="EMBL" id="TYZ06121.1"/>
    </source>
</evidence>
<evidence type="ECO:0000313" key="6">
    <source>
        <dbReference type="Proteomes" id="UP000322791"/>
    </source>
</evidence>
<feature type="domain" description="Type I restriction modification DNA specificity" evidence="4">
    <location>
        <begin position="10"/>
        <end position="171"/>
    </location>
</feature>
<keyword evidence="6" id="KW-1185">Reference proteome</keyword>
<keyword evidence="2" id="KW-0680">Restriction system</keyword>
<dbReference type="InterPro" id="IPR052021">
    <property type="entry name" value="Type-I_RS_S_subunit"/>
</dbReference>
<dbReference type="CDD" id="cd17262">
    <property type="entry name" value="RMtype1_S_Aco12261I-TRD2-CR2"/>
    <property type="match status" value="1"/>
</dbReference>
<dbReference type="InterPro" id="IPR000055">
    <property type="entry name" value="Restrct_endonuc_typeI_TRD"/>
</dbReference>
<dbReference type="GO" id="GO:0003677">
    <property type="term" value="F:DNA binding"/>
    <property type="evidence" value="ECO:0007669"/>
    <property type="project" value="UniProtKB-KW"/>
</dbReference>
<dbReference type="PANTHER" id="PTHR30408">
    <property type="entry name" value="TYPE-1 RESTRICTION ENZYME ECOKI SPECIFICITY PROTEIN"/>
    <property type="match status" value="1"/>
</dbReference>
<keyword evidence="3" id="KW-0238">DNA-binding</keyword>
<evidence type="ECO:0000256" key="1">
    <source>
        <dbReference type="ARBA" id="ARBA00010923"/>
    </source>
</evidence>
<dbReference type="EMBL" id="VTHL01000029">
    <property type="protein sequence ID" value="TYZ06121.1"/>
    <property type="molecule type" value="Genomic_DNA"/>
</dbReference>
<dbReference type="PANTHER" id="PTHR30408:SF12">
    <property type="entry name" value="TYPE I RESTRICTION ENZYME MJAVIII SPECIFICITY SUBUNIT"/>
    <property type="match status" value="1"/>
</dbReference>
<dbReference type="Gene3D" id="3.90.220.20">
    <property type="entry name" value="DNA methylase specificity domains"/>
    <property type="match status" value="1"/>
</dbReference>